<reference evidence="5" key="1">
    <citation type="submission" date="2019-11" db="EMBL/GenBank/DDBJ databases">
        <title>Genomic insights into an expanded diversity of filamentous marine cyanobacteria reveals the extraordinary biosynthetic potential of Moorea and Okeania.</title>
        <authorList>
            <person name="Ferreira Leao T."/>
            <person name="Wang M."/>
            <person name="Moss N."/>
            <person name="Da Silva R."/>
            <person name="Sanders J."/>
            <person name="Nurk S."/>
            <person name="Gurevich A."/>
            <person name="Humphrey G."/>
            <person name="Reher R."/>
            <person name="Zhu Q."/>
            <person name="Belda-Ferre P."/>
            <person name="Glukhov E."/>
            <person name="Rex R."/>
            <person name="Dorrestein P.C."/>
            <person name="Knight R."/>
            <person name="Pevzner P."/>
            <person name="Gerwick W.H."/>
            <person name="Gerwick L."/>
        </authorList>
    </citation>
    <scope>NUCLEOTIDE SEQUENCE</scope>
    <source>
        <strain evidence="5">SIO1C4</strain>
    </source>
</reference>
<accession>A0A6B3NDA3</accession>
<dbReference type="PANTHER" id="PTHR44943">
    <property type="entry name" value="CELLULOSE SYNTHASE OPERON PROTEIN C"/>
    <property type="match status" value="1"/>
</dbReference>
<feature type="repeat" description="TPR" evidence="3">
    <location>
        <begin position="768"/>
        <end position="801"/>
    </location>
</feature>
<feature type="coiled-coil region" evidence="4">
    <location>
        <begin position="767"/>
        <end position="794"/>
    </location>
</feature>
<name>A0A6B3NDA3_9CYAN</name>
<evidence type="ECO:0000313" key="5">
    <source>
        <dbReference type="EMBL" id="NER29583.1"/>
    </source>
</evidence>
<comment type="caution">
    <text evidence="5">The sequence shown here is derived from an EMBL/GenBank/DDBJ whole genome shotgun (WGS) entry which is preliminary data.</text>
</comment>
<evidence type="ECO:0000256" key="4">
    <source>
        <dbReference type="SAM" id="Coils"/>
    </source>
</evidence>
<feature type="repeat" description="TPR" evidence="3">
    <location>
        <begin position="720"/>
        <end position="753"/>
    </location>
</feature>
<dbReference type="PANTHER" id="PTHR44943:SF8">
    <property type="entry name" value="TPR REPEAT-CONTAINING PROTEIN MJ0263"/>
    <property type="match status" value="1"/>
</dbReference>
<keyword evidence="4" id="KW-0175">Coiled coil</keyword>
<dbReference type="PROSITE" id="PS50005">
    <property type="entry name" value="TPR"/>
    <property type="match status" value="4"/>
</dbReference>
<evidence type="ECO:0000256" key="1">
    <source>
        <dbReference type="ARBA" id="ARBA00022737"/>
    </source>
</evidence>
<gene>
    <name evidence="5" type="ORF">F6J89_18660</name>
</gene>
<dbReference type="AlphaFoldDB" id="A0A6B3NDA3"/>
<dbReference type="InterPro" id="IPR019734">
    <property type="entry name" value="TPR_rpt"/>
</dbReference>
<dbReference type="SUPFAM" id="SSF48452">
    <property type="entry name" value="TPR-like"/>
    <property type="match status" value="2"/>
</dbReference>
<keyword evidence="1" id="KW-0677">Repeat</keyword>
<keyword evidence="2 3" id="KW-0802">TPR repeat</keyword>
<dbReference type="InterPro" id="IPR051685">
    <property type="entry name" value="Ycf3/AcsC/BcsC/TPR_MFPF"/>
</dbReference>
<feature type="repeat" description="TPR" evidence="3">
    <location>
        <begin position="857"/>
        <end position="890"/>
    </location>
</feature>
<evidence type="ECO:0000256" key="2">
    <source>
        <dbReference type="ARBA" id="ARBA00022803"/>
    </source>
</evidence>
<dbReference type="Pfam" id="PF13414">
    <property type="entry name" value="TPR_11"/>
    <property type="match status" value="3"/>
</dbReference>
<protein>
    <submittedName>
        <fullName evidence="5">Tetratricopeptide repeat protein</fullName>
    </submittedName>
</protein>
<dbReference type="EMBL" id="JAAHFQ010000393">
    <property type="protein sequence ID" value="NER29583.1"/>
    <property type="molecule type" value="Genomic_DNA"/>
</dbReference>
<dbReference type="SMART" id="SM00028">
    <property type="entry name" value="TPR"/>
    <property type="match status" value="10"/>
</dbReference>
<dbReference type="Pfam" id="PF13424">
    <property type="entry name" value="TPR_12"/>
    <property type="match status" value="1"/>
</dbReference>
<feature type="repeat" description="TPR" evidence="3">
    <location>
        <begin position="617"/>
        <end position="650"/>
    </location>
</feature>
<proteinExistence type="predicted"/>
<dbReference type="InterPro" id="IPR011990">
    <property type="entry name" value="TPR-like_helical_dom_sf"/>
</dbReference>
<organism evidence="5">
    <name type="scientific">Symploca sp. SIO1C4</name>
    <dbReference type="NCBI Taxonomy" id="2607765"/>
    <lineage>
        <taxon>Bacteria</taxon>
        <taxon>Bacillati</taxon>
        <taxon>Cyanobacteriota</taxon>
        <taxon>Cyanophyceae</taxon>
        <taxon>Coleofasciculales</taxon>
        <taxon>Coleofasciculaceae</taxon>
        <taxon>Symploca</taxon>
    </lineage>
</organism>
<evidence type="ECO:0000256" key="3">
    <source>
        <dbReference type="PROSITE-ProRule" id="PRU00339"/>
    </source>
</evidence>
<dbReference type="Gene3D" id="1.25.40.10">
    <property type="entry name" value="Tetratricopeptide repeat domain"/>
    <property type="match status" value="8"/>
</dbReference>
<sequence length="1066" mass="121516">MSINKKTGRRHSSRSEGNNALELFTGRYEFTRLFAKYLNSDPPHEQILFFYGDGGNGKSLLLRFLRTRCCKRFPKDIWQQLETKSDAKVIEYIDKLADSRDYVPIISVIHDFGQQPRGDDQPQDPFYGLLMLRRNLANAAKALGYRLHFPLYDFACVWYLHQQGKLTRERIRDIFPQEELELLNELVEILSGIPGVGLAKAVLGIFSKCLSQGFTVLQRKWRVNEDDVRTIQAMEPDSELIDELPRLFAADLNAAMRQPEAPPRIVLFFDTHEAFWGQERHLTGQLRFQRDEWLRYLVGEVELSAGIMVVVAGREQPRWDEASRFNIPARFIDTQLISHFSATDADTYLRRAGIEDAELCEGIITYASVAPGQVHPFYLGLCADVVWQAQQRGQNLTAADFRTAVDADHKPKELIERLLRYVGRDIEYAVHALSACRAFDYELYRQLGTVLEFDVSKPDFEILTEFSFVWNDQRQGGNWYRIHDLLRRLDDEINNPKTRQAHAMLEKYYRGRRDIAEAIYHTNRLDWEQGVEEWIEVFEQGLKLSRYEQCRILLEIRNELSIKSDFHLGSVSQFEGDYFVQLARHSEAKQEYLEAISTYNHSLALAPDDNEILNNKGNALQSLGDVYTKLAQHPQALDAYTQALAAYNSSLDLEPEYIYALNNKGTVLQRLGDLQTRLAQYPQALVSYSEAIASYNHSLVISPNYNEVLNNKGIALQKLGDLQTKLAQNSQALQSYEQAIIAYNSALKIDPDYTYALNNQGLVLQRLGDLQAKLAQHLQALKSYEQAINTYNNALTLAPDYIYALNNKGLALQRLGDLQTKVVQPRQALISYSQAITTHDSALSLAPNDICALNNKAIALQRLGYLHIKLEQYPQALDSYSQAIATYDHALTLAPNYISALNNKGIALQKLGYLQTQLEKYPLALVSYREAIATYNRALAIAPDDVYALNNKGAVLQRLGYLQTKLAQYQQALQSYLDAIASYDSSLSLAPDDICALNNKASVLSCLGDLYDELYQGQEAMEYWQAALSMFSRCLDIAPSDEYIRNLRDQLQVFVNNLKVRKFLID</sequence>